<evidence type="ECO:0000256" key="6">
    <source>
        <dbReference type="SAM" id="Phobius"/>
    </source>
</evidence>
<evidence type="ECO:0000256" key="7">
    <source>
        <dbReference type="SAM" id="SignalP"/>
    </source>
</evidence>
<feature type="domain" description="DEX1 C-terminal" evidence="8">
    <location>
        <begin position="548"/>
        <end position="641"/>
    </location>
</feature>
<dbReference type="InterPro" id="IPR013517">
    <property type="entry name" value="FG-GAP"/>
</dbReference>
<dbReference type="SUPFAM" id="SSF50965">
    <property type="entry name" value="Galactose oxidase, central domain"/>
    <property type="match status" value="1"/>
</dbReference>
<dbReference type="InterPro" id="IPR011043">
    <property type="entry name" value="Gal_Oxase/kelch_b-propeller"/>
</dbReference>
<dbReference type="PANTHER" id="PTHR21419:SF23">
    <property type="entry name" value="PROTEIN DEFECTIVE IN EXINE FORMATION 1"/>
    <property type="match status" value="1"/>
</dbReference>
<name>A0AAN9BDV3_9CAEN</name>
<dbReference type="Pfam" id="PF23722">
    <property type="entry name" value="Beta-sand_DEX1"/>
    <property type="match status" value="1"/>
</dbReference>
<accession>A0AAN9BDV3</accession>
<keyword evidence="4 6" id="KW-1133">Transmembrane helix</keyword>
<dbReference type="Gene3D" id="2.130.10.10">
    <property type="entry name" value="YVTN repeat-like/Quinoprotein amine dehydrogenase"/>
    <property type="match status" value="1"/>
</dbReference>
<dbReference type="InterPro" id="IPR015943">
    <property type="entry name" value="WD40/YVTN_repeat-like_dom_sf"/>
</dbReference>
<reference evidence="9 10" key="1">
    <citation type="submission" date="2024-02" db="EMBL/GenBank/DDBJ databases">
        <title>Chromosome-scale genome assembly of the rough periwinkle Littorina saxatilis.</title>
        <authorList>
            <person name="De Jode A."/>
            <person name="Faria R."/>
            <person name="Formenti G."/>
            <person name="Sims Y."/>
            <person name="Smith T.P."/>
            <person name="Tracey A."/>
            <person name="Wood J.M.D."/>
            <person name="Zagrodzka Z.B."/>
            <person name="Johannesson K."/>
            <person name="Butlin R.K."/>
            <person name="Leder E.H."/>
        </authorList>
    </citation>
    <scope>NUCLEOTIDE SEQUENCE [LARGE SCALE GENOMIC DNA]</scope>
    <source>
        <strain evidence="9">Snail1</strain>
        <tissue evidence="9">Muscle</tissue>
    </source>
</reference>
<dbReference type="InterPro" id="IPR056376">
    <property type="entry name" value="DEX1_C"/>
</dbReference>
<dbReference type="InterPro" id="IPR028994">
    <property type="entry name" value="Integrin_alpha_N"/>
</dbReference>
<comment type="subcellular location">
    <subcellularLocation>
        <location evidence="1">Membrane</location>
        <topology evidence="1">Single-pass membrane protein</topology>
    </subcellularLocation>
</comment>
<proteinExistence type="predicted"/>
<keyword evidence="10" id="KW-1185">Reference proteome</keyword>
<feature type="signal peptide" evidence="7">
    <location>
        <begin position="1"/>
        <end position="29"/>
    </location>
</feature>
<evidence type="ECO:0000256" key="2">
    <source>
        <dbReference type="ARBA" id="ARBA00022692"/>
    </source>
</evidence>
<evidence type="ECO:0000259" key="8">
    <source>
        <dbReference type="Pfam" id="PF23722"/>
    </source>
</evidence>
<keyword evidence="5 6" id="KW-0472">Membrane</keyword>
<comment type="caution">
    <text evidence="9">The sequence shown here is derived from an EMBL/GenBank/DDBJ whole genome shotgun (WGS) entry which is preliminary data.</text>
</comment>
<keyword evidence="3 7" id="KW-0732">Signal</keyword>
<dbReference type="PANTHER" id="PTHR21419">
    <property type="match status" value="1"/>
</dbReference>
<sequence>MSASMERLGSAVFVALFFIYGSSFAGVNGDEHAIGSKLAAEEIQRKKCHYNLKMRWHTDIGTSPFAAPPLIADIDGCGGLEVVAASFSETITVLEGDTGKPMAKSYWPLHNLESTYHASPLQHDINGDGMLDILLVSSSGEITFYQHNGLLMEQFTYQLPPVYVLSHWYQRALTVAFEDISKFVSENMAQDYLGVDVHVFATPILIDVNRDGVIEELVVPTTHMFMEEDYDLSPQNAKKYVIGGVTIVNLTALYESGMNKSSTAITTSYYLELTQVLSEFPAFNLFSPTVIDLDGDGGEMEVVVALSTGNIHVFTPSSFKQTGQRNKFPLDYNTVHGQVTVTDVDNDGRLELIAVDTSGNVLCFHGDGSTVWTAEASGSSSPGCRVADTNSDGILDVIVPTNEGDIYVFNGTNGDLLPKWPMKTGKRIAANVLITQFRQTRGPPDIAFVADDGKLYIIAGDHSCQTHIDLEESSLVEVLSHDLLPMRHGLELLVSTTDGSIICLGSELETDVLDLIEDSHRKAMWFKTWSGATKSPNDFAFTELKPQLYVEAATRDQPEITGSSFTLYFEIADKSKATAHRNYSVGVYYGRHLLVKEQYNRPGRYELVVPTWPEPGKGHVTVVLTNQHGLVAVDTLSFKFNELILQDIQWLVLVPFVAMVVILLVGHGFPAKDLLPVTVSSKKR</sequence>
<evidence type="ECO:0000313" key="9">
    <source>
        <dbReference type="EMBL" id="KAK7103393.1"/>
    </source>
</evidence>
<evidence type="ECO:0000256" key="4">
    <source>
        <dbReference type="ARBA" id="ARBA00022989"/>
    </source>
</evidence>
<evidence type="ECO:0000256" key="1">
    <source>
        <dbReference type="ARBA" id="ARBA00004167"/>
    </source>
</evidence>
<gene>
    <name evidence="9" type="ORF">V1264_018298</name>
</gene>
<feature type="chain" id="PRO_5042984560" description="DEX1 C-terminal domain-containing protein" evidence="7">
    <location>
        <begin position="30"/>
        <end position="684"/>
    </location>
</feature>
<dbReference type="AlphaFoldDB" id="A0AAN9BDV3"/>
<dbReference type="SUPFAM" id="SSF69318">
    <property type="entry name" value="Integrin alpha N-terminal domain"/>
    <property type="match status" value="1"/>
</dbReference>
<feature type="transmembrane region" description="Helical" evidence="6">
    <location>
        <begin position="648"/>
        <end position="666"/>
    </location>
</feature>
<dbReference type="GO" id="GO:0016020">
    <property type="term" value="C:membrane"/>
    <property type="evidence" value="ECO:0007669"/>
    <property type="project" value="UniProtKB-SubCell"/>
</dbReference>
<dbReference type="Pfam" id="PF13517">
    <property type="entry name" value="FG-GAP_3"/>
    <property type="match status" value="1"/>
</dbReference>
<evidence type="ECO:0000313" key="10">
    <source>
        <dbReference type="Proteomes" id="UP001374579"/>
    </source>
</evidence>
<dbReference type="EMBL" id="JBAMIC010000008">
    <property type="protein sequence ID" value="KAK7103393.1"/>
    <property type="molecule type" value="Genomic_DNA"/>
</dbReference>
<keyword evidence="2 6" id="KW-0812">Transmembrane</keyword>
<dbReference type="InterPro" id="IPR045232">
    <property type="entry name" value="FAM234"/>
</dbReference>
<evidence type="ECO:0000256" key="3">
    <source>
        <dbReference type="ARBA" id="ARBA00022729"/>
    </source>
</evidence>
<evidence type="ECO:0000256" key="5">
    <source>
        <dbReference type="ARBA" id="ARBA00023136"/>
    </source>
</evidence>
<organism evidence="9 10">
    <name type="scientific">Littorina saxatilis</name>
    <dbReference type="NCBI Taxonomy" id="31220"/>
    <lineage>
        <taxon>Eukaryota</taxon>
        <taxon>Metazoa</taxon>
        <taxon>Spiralia</taxon>
        <taxon>Lophotrochozoa</taxon>
        <taxon>Mollusca</taxon>
        <taxon>Gastropoda</taxon>
        <taxon>Caenogastropoda</taxon>
        <taxon>Littorinimorpha</taxon>
        <taxon>Littorinoidea</taxon>
        <taxon>Littorinidae</taxon>
        <taxon>Littorina</taxon>
    </lineage>
</organism>
<protein>
    <recommendedName>
        <fullName evidence="8">DEX1 C-terminal domain-containing protein</fullName>
    </recommendedName>
</protein>
<dbReference type="Proteomes" id="UP001374579">
    <property type="component" value="Unassembled WGS sequence"/>
</dbReference>